<evidence type="ECO:0000256" key="9">
    <source>
        <dbReference type="ARBA" id="ARBA00023136"/>
    </source>
</evidence>
<organism evidence="14">
    <name type="scientific">Darwinula stevensoni</name>
    <dbReference type="NCBI Taxonomy" id="69355"/>
    <lineage>
        <taxon>Eukaryota</taxon>
        <taxon>Metazoa</taxon>
        <taxon>Ecdysozoa</taxon>
        <taxon>Arthropoda</taxon>
        <taxon>Crustacea</taxon>
        <taxon>Oligostraca</taxon>
        <taxon>Ostracoda</taxon>
        <taxon>Podocopa</taxon>
        <taxon>Podocopida</taxon>
        <taxon>Darwinulocopina</taxon>
        <taxon>Darwinuloidea</taxon>
        <taxon>Darwinulidae</taxon>
        <taxon>Darwinula</taxon>
    </lineage>
</organism>
<evidence type="ECO:0000256" key="2">
    <source>
        <dbReference type="ARBA" id="ARBA00004236"/>
    </source>
</evidence>
<evidence type="ECO:0000313" key="15">
    <source>
        <dbReference type="Proteomes" id="UP000677054"/>
    </source>
</evidence>
<feature type="domain" description="Neurotransmitter-gated ion-channel transmembrane" evidence="13">
    <location>
        <begin position="195"/>
        <end position="283"/>
    </location>
</feature>
<dbReference type="InterPro" id="IPR044721">
    <property type="entry name" value="GluCl_TM"/>
</dbReference>
<reference evidence="14" key="1">
    <citation type="submission" date="2020-11" db="EMBL/GenBank/DDBJ databases">
        <authorList>
            <person name="Tran Van P."/>
        </authorList>
    </citation>
    <scope>NUCLEOTIDE SEQUENCE</scope>
</reference>
<dbReference type="InterPro" id="IPR036734">
    <property type="entry name" value="Neur_chan_lig-bd_sf"/>
</dbReference>
<evidence type="ECO:0000313" key="14">
    <source>
        <dbReference type="EMBL" id="CAD7246365.1"/>
    </source>
</evidence>
<dbReference type="Pfam" id="PF02931">
    <property type="entry name" value="Neur_chan_LBD"/>
    <property type="match status" value="1"/>
</dbReference>
<dbReference type="GO" id="GO:0099095">
    <property type="term" value="F:ligand-gated monoatomic anion channel activity"/>
    <property type="evidence" value="ECO:0007669"/>
    <property type="project" value="UniProtKB-ARBA"/>
</dbReference>
<evidence type="ECO:0000259" key="12">
    <source>
        <dbReference type="Pfam" id="PF02931"/>
    </source>
</evidence>
<keyword evidence="3 11" id="KW-0813">Transport</keyword>
<evidence type="ECO:0000256" key="11">
    <source>
        <dbReference type="RuleBase" id="RU000687"/>
    </source>
</evidence>
<dbReference type="InterPro" id="IPR006201">
    <property type="entry name" value="Neur_channel"/>
</dbReference>
<dbReference type="PRINTS" id="PR00252">
    <property type="entry name" value="NRIONCHANNEL"/>
</dbReference>
<evidence type="ECO:0000256" key="4">
    <source>
        <dbReference type="ARBA" id="ARBA00022475"/>
    </source>
</evidence>
<dbReference type="PRINTS" id="PR00253">
    <property type="entry name" value="GABAARECEPTR"/>
</dbReference>
<feature type="transmembrane region" description="Helical" evidence="11">
    <location>
        <begin position="323"/>
        <end position="342"/>
    </location>
</feature>
<keyword evidence="9 11" id="KW-0472">Membrane</keyword>
<keyword evidence="4" id="KW-1003">Cell membrane</keyword>
<keyword evidence="8 11" id="KW-0406">Ion transport</keyword>
<dbReference type="EMBL" id="CAJPEV010001111">
    <property type="protein sequence ID" value="CAG0890800.1"/>
    <property type="molecule type" value="Genomic_DNA"/>
</dbReference>
<proteinExistence type="inferred from homology"/>
<dbReference type="PANTHER" id="PTHR18945">
    <property type="entry name" value="NEUROTRANSMITTER GATED ION CHANNEL"/>
    <property type="match status" value="1"/>
</dbReference>
<dbReference type="GO" id="GO:0005254">
    <property type="term" value="F:chloride channel activity"/>
    <property type="evidence" value="ECO:0007669"/>
    <property type="project" value="UniProtKB-ARBA"/>
</dbReference>
<dbReference type="OrthoDB" id="442503at2759"/>
<evidence type="ECO:0008006" key="16">
    <source>
        <dbReference type="Google" id="ProtNLM"/>
    </source>
</evidence>
<feature type="domain" description="Neurotransmitter-gated ion-channel ligand-binding" evidence="12">
    <location>
        <begin position="3"/>
        <end position="177"/>
    </location>
</feature>
<keyword evidence="7 11" id="KW-1133">Transmembrane helix</keyword>
<dbReference type="SUPFAM" id="SSF90112">
    <property type="entry name" value="Neurotransmitter-gated ion-channel transmembrane pore"/>
    <property type="match status" value="1"/>
</dbReference>
<evidence type="ECO:0000259" key="13">
    <source>
        <dbReference type="Pfam" id="PF02932"/>
    </source>
</evidence>
<dbReference type="Gene3D" id="1.20.58.390">
    <property type="entry name" value="Neurotransmitter-gated ion-channel transmembrane domain"/>
    <property type="match status" value="1"/>
</dbReference>
<evidence type="ECO:0000256" key="1">
    <source>
        <dbReference type="ARBA" id="ARBA00004141"/>
    </source>
</evidence>
<dbReference type="InterPro" id="IPR006028">
    <property type="entry name" value="GABAA/Glycine_rcpt"/>
</dbReference>
<dbReference type="GO" id="GO:0005230">
    <property type="term" value="F:extracellular ligand-gated monoatomic ion channel activity"/>
    <property type="evidence" value="ECO:0007669"/>
    <property type="project" value="InterPro"/>
</dbReference>
<feature type="transmembrane region" description="Helical" evidence="11">
    <location>
        <begin position="195"/>
        <end position="212"/>
    </location>
</feature>
<dbReference type="AlphaFoldDB" id="A0A7R8X966"/>
<keyword evidence="15" id="KW-1185">Reference proteome</keyword>
<dbReference type="NCBIfam" id="TIGR00860">
    <property type="entry name" value="LIC"/>
    <property type="match status" value="1"/>
</dbReference>
<dbReference type="InterPro" id="IPR038050">
    <property type="entry name" value="Neuro_actylchol_rec"/>
</dbReference>
<evidence type="ECO:0000256" key="8">
    <source>
        <dbReference type="ARBA" id="ARBA00023065"/>
    </source>
</evidence>
<dbReference type="GO" id="GO:0004888">
    <property type="term" value="F:transmembrane signaling receptor activity"/>
    <property type="evidence" value="ECO:0007669"/>
    <property type="project" value="InterPro"/>
</dbReference>
<evidence type="ECO:0000256" key="7">
    <source>
        <dbReference type="ARBA" id="ARBA00022989"/>
    </source>
</evidence>
<comment type="similarity">
    <text evidence="11">Belongs to the ligand-gated ion channel (TC 1.A.9) family.</text>
</comment>
<dbReference type="SUPFAM" id="SSF63712">
    <property type="entry name" value="Nicotinic receptor ligand binding domain-like"/>
    <property type="match status" value="1"/>
</dbReference>
<dbReference type="FunFam" id="2.70.170.10:FF:000045">
    <property type="entry name" value="Predicted protein"/>
    <property type="match status" value="1"/>
</dbReference>
<dbReference type="Pfam" id="PF02932">
    <property type="entry name" value="Neur_chan_memb"/>
    <property type="match status" value="1"/>
</dbReference>
<evidence type="ECO:0000256" key="3">
    <source>
        <dbReference type="ARBA" id="ARBA00022448"/>
    </source>
</evidence>
<feature type="transmembrane region" description="Helical" evidence="11">
    <location>
        <begin position="253"/>
        <end position="272"/>
    </location>
</feature>
<dbReference type="PROSITE" id="PS00236">
    <property type="entry name" value="NEUROTR_ION_CHANNEL"/>
    <property type="match status" value="1"/>
</dbReference>
<gene>
    <name evidence="14" type="ORF">DSTB1V02_LOCUS6215</name>
</gene>
<dbReference type="InterPro" id="IPR036719">
    <property type="entry name" value="Neuro-gated_channel_TM_sf"/>
</dbReference>
<sequence>MNNGPTTVYVNFFIRSIQGLDDKRMQYKVQLTFRQQWSDDRLKFDDLGGKLKQLSLRDPSTLWMPDTFFQNEIEGKTHNIMVPNVLVRIFPDGKILYSTRVSLTLSCPMSMKLFPMDRQSCQIRIASYGWTTEDLVFLWKDVDPVQIVRNLHLERFTLEKFYTDYCNSKTSTGEYSCLLLDMMFERDLNYYLKHVYIPSCMMVIVSWLPFWLDRKAAVGRVGLGVIVLLTMAVQCSFNSASLPSVSYTMAIDVWTGMCLTFMFLALLESVLVSHVSKSSVRRDRDQTELESVPFEVEESKVAAKGRLSLWLNKVQSRPSRVDVVSRIAFPVCFALFNIGYWAGYL</sequence>
<keyword evidence="6" id="KW-0732">Signal</keyword>
<comment type="subcellular location">
    <subcellularLocation>
        <location evidence="2">Cell membrane</location>
    </subcellularLocation>
    <subcellularLocation>
        <location evidence="1">Membrane</location>
        <topology evidence="1">Multi-pass membrane protein</topology>
    </subcellularLocation>
</comment>
<keyword evidence="5 11" id="KW-0812">Transmembrane</keyword>
<evidence type="ECO:0000256" key="6">
    <source>
        <dbReference type="ARBA" id="ARBA00022729"/>
    </source>
</evidence>
<dbReference type="GO" id="GO:0005886">
    <property type="term" value="C:plasma membrane"/>
    <property type="evidence" value="ECO:0007669"/>
    <property type="project" value="UniProtKB-SubCell"/>
</dbReference>
<name>A0A7R8X966_9CRUS</name>
<protein>
    <recommendedName>
        <fullName evidence="16">Glutamate-gated chloride channel</fullName>
    </recommendedName>
</protein>
<dbReference type="Gene3D" id="2.70.170.10">
    <property type="entry name" value="Neurotransmitter-gated ion-channel ligand-binding domain"/>
    <property type="match status" value="1"/>
</dbReference>
<dbReference type="EMBL" id="LR900628">
    <property type="protein sequence ID" value="CAD7246365.1"/>
    <property type="molecule type" value="Genomic_DNA"/>
</dbReference>
<dbReference type="InterPro" id="IPR018000">
    <property type="entry name" value="Neurotransmitter_ion_chnl_CS"/>
</dbReference>
<dbReference type="CDD" id="cd19062">
    <property type="entry name" value="LGIC_TM_GluCl"/>
    <property type="match status" value="1"/>
</dbReference>
<keyword evidence="10 11" id="KW-0407">Ion channel</keyword>
<dbReference type="CDD" id="cd18993">
    <property type="entry name" value="LGIC_ECD_GluCl"/>
    <property type="match status" value="1"/>
</dbReference>
<dbReference type="InterPro" id="IPR006202">
    <property type="entry name" value="Neur_chan_lig-bd"/>
</dbReference>
<dbReference type="Proteomes" id="UP000677054">
    <property type="component" value="Unassembled WGS sequence"/>
</dbReference>
<dbReference type="InterPro" id="IPR006029">
    <property type="entry name" value="Neurotrans-gated_channel_TM"/>
</dbReference>
<evidence type="ECO:0000256" key="5">
    <source>
        <dbReference type="ARBA" id="ARBA00022692"/>
    </source>
</evidence>
<evidence type="ECO:0000256" key="10">
    <source>
        <dbReference type="ARBA" id="ARBA00023303"/>
    </source>
</evidence>
<feature type="transmembrane region" description="Helical" evidence="11">
    <location>
        <begin position="221"/>
        <end position="241"/>
    </location>
</feature>
<accession>A0A7R8X966</accession>